<dbReference type="GO" id="GO:0005768">
    <property type="term" value="C:endosome"/>
    <property type="evidence" value="ECO:0007669"/>
    <property type="project" value="TreeGrafter"/>
</dbReference>
<dbReference type="Pfam" id="PF19566">
    <property type="entry name" value="Snx8_BAR_dom"/>
    <property type="match status" value="1"/>
</dbReference>
<evidence type="ECO:0000256" key="10">
    <source>
        <dbReference type="SAM" id="MobiDB-lite"/>
    </source>
</evidence>
<proteinExistence type="inferred from homology"/>
<dbReference type="InterPro" id="IPR036871">
    <property type="entry name" value="PX_dom_sf"/>
</dbReference>
<evidence type="ECO:0000256" key="8">
    <source>
        <dbReference type="ARBA" id="ARBA00022927"/>
    </source>
</evidence>
<dbReference type="InterPro" id="IPR028662">
    <property type="entry name" value="SNX8/Mvp1"/>
</dbReference>
<dbReference type="PANTHER" id="PTHR47554">
    <property type="entry name" value="SORTING NEXIN MVP1"/>
    <property type="match status" value="1"/>
</dbReference>
<evidence type="ECO:0000256" key="4">
    <source>
        <dbReference type="ARBA" id="ARBA00010883"/>
    </source>
</evidence>
<dbReference type="PROSITE" id="PS50195">
    <property type="entry name" value="PX"/>
    <property type="match status" value="1"/>
</dbReference>
<organism evidence="12 13">
    <name type="scientific">Blumeria hordei</name>
    <name type="common">Barley powdery mildew</name>
    <name type="synonym">Blumeria graminis f. sp. hordei</name>
    <dbReference type="NCBI Taxonomy" id="2867405"/>
    <lineage>
        <taxon>Eukaryota</taxon>
        <taxon>Fungi</taxon>
        <taxon>Dikarya</taxon>
        <taxon>Ascomycota</taxon>
        <taxon>Pezizomycotina</taxon>
        <taxon>Leotiomycetes</taxon>
        <taxon>Erysiphales</taxon>
        <taxon>Erysiphaceae</taxon>
        <taxon>Blumeria</taxon>
    </lineage>
</organism>
<evidence type="ECO:0000259" key="11">
    <source>
        <dbReference type="PROSITE" id="PS50195"/>
    </source>
</evidence>
<dbReference type="GO" id="GO:0032266">
    <property type="term" value="F:phosphatidylinositol-3-phosphate binding"/>
    <property type="evidence" value="ECO:0007669"/>
    <property type="project" value="TreeGrafter"/>
</dbReference>
<dbReference type="EMBL" id="UNSH01000042">
    <property type="protein sequence ID" value="SZF02482.1"/>
    <property type="molecule type" value="Genomic_DNA"/>
</dbReference>
<evidence type="ECO:0000256" key="7">
    <source>
        <dbReference type="ARBA" id="ARBA00022490"/>
    </source>
</evidence>
<dbReference type="SMART" id="SM00312">
    <property type="entry name" value="PX"/>
    <property type="match status" value="1"/>
</dbReference>
<name>A0A383UT98_BLUHO</name>
<dbReference type="GO" id="GO:0016020">
    <property type="term" value="C:membrane"/>
    <property type="evidence" value="ECO:0007669"/>
    <property type="project" value="UniProtKB-SubCell"/>
</dbReference>
<dbReference type="InterPro" id="IPR035704">
    <property type="entry name" value="SNX8/Mvp1_PX"/>
</dbReference>
<dbReference type="Gene3D" id="3.30.1520.10">
    <property type="entry name" value="Phox-like domain"/>
    <property type="match status" value="1"/>
</dbReference>
<evidence type="ECO:0000256" key="6">
    <source>
        <dbReference type="ARBA" id="ARBA00022448"/>
    </source>
</evidence>
<feature type="compositionally biased region" description="Polar residues" evidence="10">
    <location>
        <begin position="243"/>
        <end position="295"/>
    </location>
</feature>
<dbReference type="GO" id="GO:0006623">
    <property type="term" value="P:protein targeting to vacuole"/>
    <property type="evidence" value="ECO:0007669"/>
    <property type="project" value="TreeGrafter"/>
</dbReference>
<keyword evidence="7" id="KW-0963">Cytoplasm</keyword>
<dbReference type="CDD" id="cd06866">
    <property type="entry name" value="PX_SNX8_Mvp1p_like"/>
    <property type="match status" value="1"/>
</dbReference>
<feature type="compositionally biased region" description="Basic and acidic residues" evidence="10">
    <location>
        <begin position="232"/>
        <end position="242"/>
    </location>
</feature>
<feature type="domain" description="PX" evidence="11">
    <location>
        <begin position="327"/>
        <end position="441"/>
    </location>
</feature>
<dbReference type="PANTHER" id="PTHR47554:SF1">
    <property type="entry name" value="SORTING NEXIN MVP1"/>
    <property type="match status" value="1"/>
</dbReference>
<comment type="function">
    <text evidence="1">Required for vacuolar protein sorting.</text>
</comment>
<evidence type="ECO:0000313" key="12">
    <source>
        <dbReference type="EMBL" id="SZF02482.1"/>
    </source>
</evidence>
<gene>
    <name evidence="12" type="ORF">BLGHR1_13263</name>
</gene>
<dbReference type="InterPro" id="IPR045734">
    <property type="entry name" value="Snx8_BAR_dom"/>
</dbReference>
<comment type="subcellular location">
    <subcellularLocation>
        <location evidence="3">Cytoplasm</location>
    </subcellularLocation>
    <subcellularLocation>
        <location evidence="2">Membrane</location>
        <topology evidence="2">Peripheral membrane protein</topology>
        <orientation evidence="2">Cytoplasmic side</orientation>
    </subcellularLocation>
</comment>
<evidence type="ECO:0000256" key="1">
    <source>
        <dbReference type="ARBA" id="ARBA00002474"/>
    </source>
</evidence>
<feature type="region of interest" description="Disordered" evidence="10">
    <location>
        <begin position="194"/>
        <end position="328"/>
    </location>
</feature>
<dbReference type="Proteomes" id="UP000275772">
    <property type="component" value="Unassembled WGS sequence"/>
</dbReference>
<dbReference type="Gene3D" id="1.20.1270.60">
    <property type="entry name" value="Arfaptin homology (AH) domain/BAR domain"/>
    <property type="match status" value="1"/>
</dbReference>
<dbReference type="VEuPathDB" id="FungiDB:BLGHR1_13263"/>
<dbReference type="GO" id="GO:0005829">
    <property type="term" value="C:cytosol"/>
    <property type="evidence" value="ECO:0007669"/>
    <property type="project" value="GOC"/>
</dbReference>
<evidence type="ECO:0000256" key="3">
    <source>
        <dbReference type="ARBA" id="ARBA00004496"/>
    </source>
</evidence>
<comment type="similarity">
    <text evidence="4">Belongs to the sorting nexin family.</text>
</comment>
<keyword evidence="6" id="KW-0813">Transport</keyword>
<keyword evidence="9" id="KW-0472">Membrane</keyword>
<dbReference type="InterPro" id="IPR027267">
    <property type="entry name" value="AH/BAR_dom_sf"/>
</dbReference>
<accession>A0A383UT98</accession>
<dbReference type="CDD" id="cd07597">
    <property type="entry name" value="BAR_SNX8"/>
    <property type="match status" value="1"/>
</dbReference>
<dbReference type="Pfam" id="PF00787">
    <property type="entry name" value="PX"/>
    <property type="match status" value="1"/>
</dbReference>
<evidence type="ECO:0000256" key="9">
    <source>
        <dbReference type="ARBA" id="ARBA00023136"/>
    </source>
</evidence>
<evidence type="ECO:0000313" key="13">
    <source>
        <dbReference type="Proteomes" id="UP000275772"/>
    </source>
</evidence>
<feature type="compositionally biased region" description="Basic and acidic residues" evidence="10">
    <location>
        <begin position="312"/>
        <end position="328"/>
    </location>
</feature>
<keyword evidence="8" id="KW-0653">Protein transport</keyword>
<dbReference type="AlphaFoldDB" id="A0A383UT98"/>
<sequence length="704" mass="79848">MSLFGSSPDESFGASKLRNSLFDEGASHTPVSKSSIITYGDSPVSSHRRSISPDQVSSSKFVKRLIPSSAIPNRYVEIFESISQEDVSFNRKIDAAGIAKTFACSMLDKEVEQLILEILYAGNQTTSLNRNEYSVLLALIGFAQERREISLDNVNQNIQNLPVPKISSLPKGSPIFQDIDNSIMRLLEQPNTFSSDSHMLSRRESMDDMPDTDPWRSLPATQGNEYCSKLSETSRERKKDTETNAGNNFLNQTFSGESTAKFDNQLHDTNSVGSSAWVSGSNPVSRSDMSRQNSNTDRKKVAGARLSIVEDSSTKPPEDNHETSNRTEEAVVSTLPEKEGIFMFQHRNYQISSTRKGLKVVRRFSDFVWLLDCLQKRYPFRQLPLLPPKRVGVNGNHLAADNTFIEKRRRGLARFINALTSHPVLSQEQLVVMFLTVPTELSVWRKQASISIQDEFIGRELPSGLEDSLPQSLNELFDRARNGIRRSADIYTNLCILLDRLAKRNEGLAADQLRISLSLRSLSDLSADTYATDTSGILHINESLRASAKHLSDGQILLIDEARAWDQGVVEDLKKQRDSLVSMRELFDRRDMYDKDNIPYLERRIQKNDKKLIEIRSKPDGEAKRLEIGKIIKAITTDKQSIVSQHDRSVFVRECIRDELINFTKSQHQIKRWNQDWAQERVKYSELHADNWKQLIADLDKLGC</sequence>
<reference evidence="12 13" key="1">
    <citation type="submission" date="2017-11" db="EMBL/GenBank/DDBJ databases">
        <authorList>
            <person name="Kracher B."/>
        </authorList>
    </citation>
    <scope>NUCLEOTIDE SEQUENCE [LARGE SCALE GENOMIC DNA]</scope>
    <source>
        <strain evidence="12 13">RACE1</strain>
    </source>
</reference>
<dbReference type="FunFam" id="3.30.1520.10:FF:000037">
    <property type="entry name" value="Sorting nexin mvp-1"/>
    <property type="match status" value="1"/>
</dbReference>
<evidence type="ECO:0000256" key="5">
    <source>
        <dbReference type="ARBA" id="ARBA00014268"/>
    </source>
</evidence>
<evidence type="ECO:0000256" key="2">
    <source>
        <dbReference type="ARBA" id="ARBA00004287"/>
    </source>
</evidence>
<dbReference type="SUPFAM" id="SSF64268">
    <property type="entry name" value="PX domain"/>
    <property type="match status" value="1"/>
</dbReference>
<dbReference type="InterPro" id="IPR001683">
    <property type="entry name" value="PX_dom"/>
</dbReference>
<dbReference type="GO" id="GO:0042147">
    <property type="term" value="P:retrograde transport, endosome to Golgi"/>
    <property type="evidence" value="ECO:0007669"/>
    <property type="project" value="InterPro"/>
</dbReference>
<protein>
    <recommendedName>
        <fullName evidence="5">Sorting nexin MVP1</fullName>
    </recommendedName>
</protein>